<accession>A0A381N143</accession>
<dbReference type="PANTHER" id="PTHR10133">
    <property type="entry name" value="DNA POLYMERASE I"/>
    <property type="match status" value="1"/>
</dbReference>
<dbReference type="Pfam" id="PF01612">
    <property type="entry name" value="DNA_pol_A_exo1"/>
    <property type="match status" value="1"/>
</dbReference>
<dbReference type="InterPro" id="IPR002562">
    <property type="entry name" value="3'-5'_exonuclease_dom"/>
</dbReference>
<dbReference type="Gene3D" id="3.30.70.370">
    <property type="match status" value="2"/>
</dbReference>
<evidence type="ECO:0000313" key="3">
    <source>
        <dbReference type="EMBL" id="SUZ47764.1"/>
    </source>
</evidence>
<protein>
    <recommendedName>
        <fullName evidence="2">DNA-directed DNA polymerase family A palm domain-containing protein</fullName>
    </recommendedName>
</protein>
<dbReference type="GO" id="GO:0003887">
    <property type="term" value="F:DNA-directed DNA polymerase activity"/>
    <property type="evidence" value="ECO:0007669"/>
    <property type="project" value="InterPro"/>
</dbReference>
<dbReference type="SUPFAM" id="SSF56672">
    <property type="entry name" value="DNA/RNA polymerases"/>
    <property type="match status" value="1"/>
</dbReference>
<feature type="domain" description="DNA-directed DNA polymerase family A palm" evidence="2">
    <location>
        <begin position="392"/>
        <end position="762"/>
    </location>
</feature>
<dbReference type="Gene3D" id="3.30.420.10">
    <property type="entry name" value="Ribonuclease H-like superfamily/Ribonuclease H"/>
    <property type="match status" value="1"/>
</dbReference>
<dbReference type="InterPro" id="IPR001098">
    <property type="entry name" value="DNA-dir_DNA_pol_A_palm_dom"/>
</dbReference>
<dbReference type="SUPFAM" id="SSF53098">
    <property type="entry name" value="Ribonuclease H-like"/>
    <property type="match status" value="1"/>
</dbReference>
<feature type="non-terminal residue" evidence="3">
    <location>
        <position position="1"/>
    </location>
</feature>
<dbReference type="InterPro" id="IPR036397">
    <property type="entry name" value="RNaseH_sf"/>
</dbReference>
<dbReference type="Gene3D" id="1.20.1060.10">
    <property type="entry name" value="Taq DNA Polymerase, Chain T, domain 4"/>
    <property type="match status" value="1"/>
</dbReference>
<reference evidence="3" key="1">
    <citation type="submission" date="2018-05" db="EMBL/GenBank/DDBJ databases">
        <authorList>
            <person name="Lanie J.A."/>
            <person name="Ng W.-L."/>
            <person name="Kazmierczak K.M."/>
            <person name="Andrzejewski T.M."/>
            <person name="Davidsen T.M."/>
            <person name="Wayne K.J."/>
            <person name="Tettelin H."/>
            <person name="Glass J.I."/>
            <person name="Rusch D."/>
            <person name="Podicherti R."/>
            <person name="Tsui H.-C.T."/>
            <person name="Winkler M.E."/>
        </authorList>
    </citation>
    <scope>NUCLEOTIDE SEQUENCE</scope>
</reference>
<dbReference type="EMBL" id="UINC01000033">
    <property type="protein sequence ID" value="SUZ47764.1"/>
    <property type="molecule type" value="Genomic_DNA"/>
</dbReference>
<dbReference type="GO" id="GO:0006261">
    <property type="term" value="P:DNA-templated DNA replication"/>
    <property type="evidence" value="ECO:0007669"/>
    <property type="project" value="InterPro"/>
</dbReference>
<dbReference type="InterPro" id="IPR002298">
    <property type="entry name" value="DNA_polymerase_A"/>
</dbReference>
<keyword evidence="1" id="KW-0235">DNA replication</keyword>
<dbReference type="PRINTS" id="PR00868">
    <property type="entry name" value="DNAPOLI"/>
</dbReference>
<dbReference type="InterPro" id="IPR012337">
    <property type="entry name" value="RNaseH-like_sf"/>
</dbReference>
<evidence type="ECO:0000256" key="1">
    <source>
        <dbReference type="ARBA" id="ARBA00022705"/>
    </source>
</evidence>
<dbReference type="SMART" id="SM00482">
    <property type="entry name" value="POLAc"/>
    <property type="match status" value="1"/>
</dbReference>
<dbReference type="Gene3D" id="1.10.150.20">
    <property type="entry name" value="5' to 3' exonuclease, C-terminal subdomain"/>
    <property type="match status" value="2"/>
</dbReference>
<organism evidence="3">
    <name type="scientific">marine metagenome</name>
    <dbReference type="NCBI Taxonomy" id="408172"/>
    <lineage>
        <taxon>unclassified sequences</taxon>
        <taxon>metagenomes</taxon>
        <taxon>ecological metagenomes</taxon>
    </lineage>
</organism>
<dbReference type="GO" id="GO:0008408">
    <property type="term" value="F:3'-5' exonuclease activity"/>
    <property type="evidence" value="ECO:0007669"/>
    <property type="project" value="InterPro"/>
</dbReference>
<dbReference type="InterPro" id="IPR043502">
    <property type="entry name" value="DNA/RNA_pol_sf"/>
</dbReference>
<name>A0A381N143_9ZZZZ</name>
<dbReference type="AlphaFoldDB" id="A0A381N143"/>
<sequence length="806" mass="89835">VVIPTDPRPRSSRAVTDVPVTLVNDSCLGDFGAALRQSTMTAVDTETVYDPETFRGPDGRAGPLRVISVATRDTEGADRAWVVDVREIDSLSLAAALSGVHADAWNADFDARVLDRDLFDPARQSNPSLDSMTWWDAQLADALLHQGRTGFSFYHGLAWATEWYLGLRVEGKGSTQLSYTETDPLDSEQVAYAAADAVETLWVAEEIRARIVEAGLQEVCRLEQRARPFLDHMERVGLPFDWVTWEQRLSEMDEMRVQVSGRLAELTGGGQGTLFGGTLEPSWNPGSERQAKEALNKWSGDEVLAWSLKTFDEPRLLVPTDPLTATVLSEIGGEISTALLEYRDLTKVLSTYGDSIREHIDTEGRMHSEYLQVVGTNTGRLASRRPNAQNFSPKMKQHIRPIDSERVFVYSDLSQAELRFATQVAGDTNLRAAFRAGADVHSATAERMFHIDMEALALSEPQKHTEYRDKAKRINFGIVYGQRGAGLARSLSQAGVETTTDEGRVLLEQYLSAYPHIASWVADRDRFVEQLASSSHKIDWQLSLRLHEIWPLVRQAVRQHRAEYRNWPSAEDVVARLGPPWTIDEIAWTLSFEAPVVLTENLEAFGFDSFTESGRRQQFTFHTESVLEHAAKTIVGSPKEGPQRLRYSVAKRHGVNLGKDGQVLAPPEISKLLEDRTLRRVIVDEVETTMGSETLLLLLNKSLSSRISRMANAYRNAPIQGGVADVMLEAYGLLHERLSSFDRAVGVQTVHDSVVVECNRVDSHEVARVVKDTMEEAMQIWCPDVPAKADTDIRVTLSDGDVIESI</sequence>
<dbReference type="GO" id="GO:0003677">
    <property type="term" value="F:DNA binding"/>
    <property type="evidence" value="ECO:0007669"/>
    <property type="project" value="InterPro"/>
</dbReference>
<gene>
    <name evidence="3" type="ORF">METZ01_LOCUS618</name>
</gene>
<proteinExistence type="predicted"/>
<dbReference type="GO" id="GO:0006302">
    <property type="term" value="P:double-strand break repair"/>
    <property type="evidence" value="ECO:0007669"/>
    <property type="project" value="TreeGrafter"/>
</dbReference>
<dbReference type="Pfam" id="PF00476">
    <property type="entry name" value="DNA_pol_A"/>
    <property type="match status" value="2"/>
</dbReference>
<dbReference type="PANTHER" id="PTHR10133:SF27">
    <property type="entry name" value="DNA POLYMERASE NU"/>
    <property type="match status" value="1"/>
</dbReference>
<evidence type="ECO:0000259" key="2">
    <source>
        <dbReference type="SMART" id="SM00482"/>
    </source>
</evidence>